<dbReference type="Pfam" id="PF16344">
    <property type="entry name" value="FecR_C"/>
    <property type="match status" value="1"/>
</dbReference>
<dbReference type="Pfam" id="PF04773">
    <property type="entry name" value="FecR"/>
    <property type="match status" value="1"/>
</dbReference>
<dbReference type="PANTHER" id="PTHR30273">
    <property type="entry name" value="PERIPLASMIC SIGNAL SENSOR AND SIGMA FACTOR ACTIVATOR FECR-RELATED"/>
    <property type="match status" value="1"/>
</dbReference>
<dbReference type="PANTHER" id="PTHR30273:SF2">
    <property type="entry name" value="PROTEIN FECR"/>
    <property type="match status" value="1"/>
</dbReference>
<dbReference type="EMBL" id="JAPWGL010000002">
    <property type="protein sequence ID" value="MCZ4223147.1"/>
    <property type="molecule type" value="Genomic_DNA"/>
</dbReference>
<keyword evidence="1" id="KW-0472">Membrane</keyword>
<keyword evidence="1" id="KW-0812">Transmembrane</keyword>
<evidence type="ECO:0000259" key="2">
    <source>
        <dbReference type="Pfam" id="PF04773"/>
    </source>
</evidence>
<protein>
    <submittedName>
        <fullName evidence="4">FecR domain-containing protein</fullName>
    </submittedName>
</protein>
<dbReference type="PIRSF" id="PIRSF018266">
    <property type="entry name" value="FecR"/>
    <property type="match status" value="1"/>
</dbReference>
<feature type="domain" description="Protein FecR C-terminal" evidence="3">
    <location>
        <begin position="271"/>
        <end position="337"/>
    </location>
</feature>
<dbReference type="InterPro" id="IPR012373">
    <property type="entry name" value="Ferrdict_sens_TM"/>
</dbReference>
<organism evidence="4 5">
    <name type="scientific">Pedobacter rhodius</name>
    <dbReference type="NCBI Taxonomy" id="3004098"/>
    <lineage>
        <taxon>Bacteria</taxon>
        <taxon>Pseudomonadati</taxon>
        <taxon>Bacteroidota</taxon>
        <taxon>Sphingobacteriia</taxon>
        <taxon>Sphingobacteriales</taxon>
        <taxon>Sphingobacteriaceae</taxon>
        <taxon>Pedobacter</taxon>
    </lineage>
</organism>
<accession>A0ABT4KW36</accession>
<dbReference type="Gene3D" id="2.60.120.1440">
    <property type="match status" value="1"/>
</dbReference>
<feature type="domain" description="FecR protein" evidence="2">
    <location>
        <begin position="124"/>
        <end position="223"/>
    </location>
</feature>
<sequence length="339" mass="39185">MDFLKYINYSFEDFLNDDAFLQFVNEQKKSDLAAWNKFKTDYPQRTKIAETAFNAIITYRTQDTFFNESAQAKVFDRITSTISNQKQSRKIIKFPLFLKVAAAFTVIFLSVFIYNNFINKEIRETDFGKIRTVVLPDGSEVTLNGNSKITYAKNFNKGIREVWIDGEALFKVKHLNIDTNNIKPEEKFIVHCSDINIEVLGTVFNVRNRHEKTSVGLLSGKIRIDYKDLTKVKKQFIMAPGDFVKHGEGNNLIHQKLEDPERLTAWTTRQLVFKNATLEDISLVLTDDLGYHVNIDEKLSKQKIEGEISVNDVNDLIRILKTTLHLNIETENKNITIKE</sequence>
<reference evidence="4" key="1">
    <citation type="submission" date="2022-12" db="EMBL/GenBank/DDBJ databases">
        <title>Genome sequence of SJ11.</title>
        <authorList>
            <person name="Woo H."/>
        </authorList>
    </citation>
    <scope>NUCLEOTIDE SEQUENCE</scope>
    <source>
        <strain evidence="4">SJ11</strain>
    </source>
</reference>
<keyword evidence="5" id="KW-1185">Reference proteome</keyword>
<dbReference type="Proteomes" id="UP001144341">
    <property type="component" value="Unassembled WGS sequence"/>
</dbReference>
<evidence type="ECO:0000313" key="4">
    <source>
        <dbReference type="EMBL" id="MCZ4223147.1"/>
    </source>
</evidence>
<dbReference type="InterPro" id="IPR032508">
    <property type="entry name" value="FecR_C"/>
</dbReference>
<feature type="transmembrane region" description="Helical" evidence="1">
    <location>
        <begin position="96"/>
        <end position="114"/>
    </location>
</feature>
<name>A0ABT4KW36_9SPHI</name>
<comment type="caution">
    <text evidence="4">The sequence shown here is derived from an EMBL/GenBank/DDBJ whole genome shotgun (WGS) entry which is preliminary data.</text>
</comment>
<dbReference type="InterPro" id="IPR006860">
    <property type="entry name" value="FecR"/>
</dbReference>
<evidence type="ECO:0000259" key="3">
    <source>
        <dbReference type="Pfam" id="PF16344"/>
    </source>
</evidence>
<dbReference type="RefSeq" id="WP_269414947.1">
    <property type="nucleotide sequence ID" value="NZ_JAPWGL010000002.1"/>
</dbReference>
<evidence type="ECO:0000256" key="1">
    <source>
        <dbReference type="SAM" id="Phobius"/>
    </source>
</evidence>
<evidence type="ECO:0000313" key="5">
    <source>
        <dbReference type="Proteomes" id="UP001144341"/>
    </source>
</evidence>
<keyword evidence="1" id="KW-1133">Transmembrane helix</keyword>
<proteinExistence type="predicted"/>
<dbReference type="Gene3D" id="3.55.50.30">
    <property type="match status" value="1"/>
</dbReference>
<gene>
    <name evidence="4" type="ORF">O0931_07535</name>
</gene>